<organism evidence="2 3">
    <name type="scientific">Actinotalea fermentans</name>
    <dbReference type="NCBI Taxonomy" id="43671"/>
    <lineage>
        <taxon>Bacteria</taxon>
        <taxon>Bacillati</taxon>
        <taxon>Actinomycetota</taxon>
        <taxon>Actinomycetes</taxon>
        <taxon>Micrococcales</taxon>
        <taxon>Cellulomonadaceae</taxon>
        <taxon>Actinotalea</taxon>
    </lineage>
</organism>
<evidence type="ECO:0000313" key="3">
    <source>
        <dbReference type="Proteomes" id="UP000321484"/>
    </source>
</evidence>
<dbReference type="PIRSF" id="PIRSF024492">
    <property type="entry name" value="UCP024492"/>
    <property type="match status" value="1"/>
</dbReference>
<reference evidence="2 3" key="1">
    <citation type="submission" date="2019-07" db="EMBL/GenBank/DDBJ databases">
        <title>Whole genome shotgun sequence of Actinotalea fermentans NBRC 105374.</title>
        <authorList>
            <person name="Hosoyama A."/>
            <person name="Uohara A."/>
            <person name="Ohji S."/>
            <person name="Ichikawa N."/>
        </authorList>
    </citation>
    <scope>NUCLEOTIDE SEQUENCE [LARGE SCALE GENOMIC DNA]</scope>
    <source>
        <strain evidence="2 3">NBRC 105374</strain>
    </source>
</reference>
<feature type="region of interest" description="Disordered" evidence="1">
    <location>
        <begin position="153"/>
        <end position="179"/>
    </location>
</feature>
<accession>A0A511Z2P1</accession>
<dbReference type="PANTHER" id="PTHR39337">
    <property type="entry name" value="BLR5642 PROTEIN"/>
    <property type="match status" value="1"/>
</dbReference>
<dbReference type="EMBL" id="BJYK01000015">
    <property type="protein sequence ID" value="GEN81666.1"/>
    <property type="molecule type" value="Genomic_DNA"/>
</dbReference>
<dbReference type="Proteomes" id="UP000321484">
    <property type="component" value="Unassembled WGS sequence"/>
</dbReference>
<proteinExistence type="predicted"/>
<name>A0A511Z2P1_9CELL</name>
<protein>
    <recommendedName>
        <fullName evidence="4">DUF488 domain-containing protein</fullName>
    </recommendedName>
</protein>
<sequence length="179" mass="19138">MPDTVLTLGHGAAGQEALTALLHDAGVGLVVDVRRFPGSRAHPHVGQDALGAWLPAAGIGYRWEPRLGGRRSRPADAGEAARDGWWQVAAFRAYAAHTRTDEFAAGLDDLVADARTRTTAIMCSESLWWRCHRRLISDALVLLRGTAVVHLGHDGRRTPHEPSAGARVGPDGLTYPATG</sequence>
<dbReference type="RefSeq" id="WP_034247159.1">
    <property type="nucleotide sequence ID" value="NZ_BJYK01000015.1"/>
</dbReference>
<keyword evidence="3" id="KW-1185">Reference proteome</keyword>
<comment type="caution">
    <text evidence="2">The sequence shown here is derived from an EMBL/GenBank/DDBJ whole genome shotgun (WGS) entry which is preliminary data.</text>
</comment>
<dbReference type="PANTHER" id="PTHR39337:SF1">
    <property type="entry name" value="BLR5642 PROTEIN"/>
    <property type="match status" value="1"/>
</dbReference>
<dbReference type="OrthoDB" id="9789109at2"/>
<dbReference type="Pfam" id="PF04343">
    <property type="entry name" value="DUF488"/>
    <property type="match status" value="1"/>
</dbReference>
<evidence type="ECO:0000313" key="2">
    <source>
        <dbReference type="EMBL" id="GEN81666.1"/>
    </source>
</evidence>
<evidence type="ECO:0000256" key="1">
    <source>
        <dbReference type="SAM" id="MobiDB-lite"/>
    </source>
</evidence>
<dbReference type="InterPro" id="IPR007438">
    <property type="entry name" value="DUF488"/>
</dbReference>
<dbReference type="InterPro" id="IPR014519">
    <property type="entry name" value="UCP024492"/>
</dbReference>
<evidence type="ECO:0008006" key="4">
    <source>
        <dbReference type="Google" id="ProtNLM"/>
    </source>
</evidence>
<dbReference type="AlphaFoldDB" id="A0A511Z2P1"/>
<gene>
    <name evidence="2" type="ORF">AFE02nite_34000</name>
</gene>